<dbReference type="EMBL" id="SZYD01000007">
    <property type="protein sequence ID" value="KAD5803566.1"/>
    <property type="molecule type" value="Genomic_DNA"/>
</dbReference>
<proteinExistence type="predicted"/>
<dbReference type="PANTHER" id="PTHR47481">
    <property type="match status" value="1"/>
</dbReference>
<gene>
    <name evidence="1" type="ORF">E3N88_14926</name>
</gene>
<protein>
    <recommendedName>
        <fullName evidence="3">Retrotransposon Copia-like N-terminal domain-containing protein</fullName>
    </recommendedName>
</protein>
<comment type="caution">
    <text evidence="1">The sequence shown here is derived from an EMBL/GenBank/DDBJ whole genome shotgun (WGS) entry which is preliminary data.</text>
</comment>
<evidence type="ECO:0000313" key="2">
    <source>
        <dbReference type="Proteomes" id="UP000326396"/>
    </source>
</evidence>
<keyword evidence="2" id="KW-1185">Reference proteome</keyword>
<dbReference type="OrthoDB" id="1912561at2759"/>
<organism evidence="1 2">
    <name type="scientific">Mikania micrantha</name>
    <name type="common">bitter vine</name>
    <dbReference type="NCBI Taxonomy" id="192012"/>
    <lineage>
        <taxon>Eukaryota</taxon>
        <taxon>Viridiplantae</taxon>
        <taxon>Streptophyta</taxon>
        <taxon>Embryophyta</taxon>
        <taxon>Tracheophyta</taxon>
        <taxon>Spermatophyta</taxon>
        <taxon>Magnoliopsida</taxon>
        <taxon>eudicotyledons</taxon>
        <taxon>Gunneridae</taxon>
        <taxon>Pentapetalae</taxon>
        <taxon>asterids</taxon>
        <taxon>campanulids</taxon>
        <taxon>Asterales</taxon>
        <taxon>Asteraceae</taxon>
        <taxon>Asteroideae</taxon>
        <taxon>Heliantheae alliance</taxon>
        <taxon>Eupatorieae</taxon>
        <taxon>Mikania</taxon>
    </lineage>
</organism>
<dbReference type="PANTHER" id="PTHR47481:SF43">
    <property type="entry name" value="RETROTRANSPOSON COPIA-LIKE N-TERMINAL DOMAIN-CONTAINING PROTEIN"/>
    <property type="match status" value="1"/>
</dbReference>
<name>A0A5N6P5E7_9ASTR</name>
<evidence type="ECO:0008006" key="3">
    <source>
        <dbReference type="Google" id="ProtNLM"/>
    </source>
</evidence>
<sequence length="217" mass="23786">MASQQIIHLTASNHFSIKFTSNNFPSWHKQVLSTLIGLELDHHIVGQFEPSAKTIVTGDVSKPNPAYLRWFRQEQMVIGALLGSCSDAIQPLVSSADMERQAWNALNSSYASGSRSCVVSLKSNLAKNPKGSRSVTDFLHDMKSISNELAVAQIPIDEEDLVVHIMNQLGNDFAGLVAALKTRGTAISFAQLFDKLLDHQRNLNSSDPIIATVNQTQ</sequence>
<evidence type="ECO:0000313" key="1">
    <source>
        <dbReference type="EMBL" id="KAD5803566.1"/>
    </source>
</evidence>
<dbReference type="Proteomes" id="UP000326396">
    <property type="component" value="Linkage Group LG15"/>
</dbReference>
<dbReference type="AlphaFoldDB" id="A0A5N6P5E7"/>
<reference evidence="1 2" key="1">
    <citation type="submission" date="2019-05" db="EMBL/GenBank/DDBJ databases">
        <title>Mikania micrantha, genome provides insights into the molecular mechanism of rapid growth.</title>
        <authorList>
            <person name="Liu B."/>
        </authorList>
    </citation>
    <scope>NUCLEOTIDE SEQUENCE [LARGE SCALE GENOMIC DNA]</scope>
    <source>
        <strain evidence="1">NLD-2019</strain>
        <tissue evidence="1">Leaf</tissue>
    </source>
</reference>
<dbReference type="Pfam" id="PF14223">
    <property type="entry name" value="Retrotran_gag_2"/>
    <property type="match status" value="1"/>
</dbReference>
<accession>A0A5N6P5E7</accession>